<reference evidence="1" key="1">
    <citation type="submission" date="2014-12" db="EMBL/GenBank/DDBJ databases">
        <title>Insight into the proteome of Arion vulgaris.</title>
        <authorList>
            <person name="Aradska J."/>
            <person name="Bulat T."/>
            <person name="Smidak R."/>
            <person name="Sarate P."/>
            <person name="Gangsoo J."/>
            <person name="Sialana F."/>
            <person name="Bilban M."/>
            <person name="Lubec G."/>
        </authorList>
    </citation>
    <scope>NUCLEOTIDE SEQUENCE</scope>
    <source>
        <tissue evidence="1">Skin</tissue>
    </source>
</reference>
<organism evidence="1">
    <name type="scientific">Arion vulgaris</name>
    <dbReference type="NCBI Taxonomy" id="1028688"/>
    <lineage>
        <taxon>Eukaryota</taxon>
        <taxon>Metazoa</taxon>
        <taxon>Spiralia</taxon>
        <taxon>Lophotrochozoa</taxon>
        <taxon>Mollusca</taxon>
        <taxon>Gastropoda</taxon>
        <taxon>Heterobranchia</taxon>
        <taxon>Euthyneura</taxon>
        <taxon>Panpulmonata</taxon>
        <taxon>Eupulmonata</taxon>
        <taxon>Stylommatophora</taxon>
        <taxon>Helicina</taxon>
        <taxon>Arionoidea</taxon>
        <taxon>Arionidae</taxon>
        <taxon>Arion</taxon>
    </lineage>
</organism>
<accession>A0A0B6YZA5</accession>
<feature type="non-terminal residue" evidence="1">
    <location>
        <position position="1"/>
    </location>
</feature>
<protein>
    <submittedName>
        <fullName evidence="1">Uncharacterized protein</fullName>
    </submittedName>
</protein>
<sequence length="83" mass="10032">FLLEANNNFCLFNHTHSHDRHNSQTDTLTDRYCCLWNDTNFFGRLCSKTKTIILYSSFQYKLRRETLEKKSTLEKMRNRPLIL</sequence>
<dbReference type="EMBL" id="HACG01014718">
    <property type="protein sequence ID" value="CEK61583.1"/>
    <property type="molecule type" value="Transcribed_RNA"/>
</dbReference>
<proteinExistence type="predicted"/>
<name>A0A0B6YZA5_9EUPU</name>
<dbReference type="AlphaFoldDB" id="A0A0B6YZA5"/>
<gene>
    <name evidence="1" type="primary">ORF42663</name>
</gene>
<evidence type="ECO:0000313" key="1">
    <source>
        <dbReference type="EMBL" id="CEK61583.1"/>
    </source>
</evidence>